<keyword evidence="4" id="KW-1185">Reference proteome</keyword>
<proteinExistence type="predicted"/>
<reference evidence="1 4" key="2">
    <citation type="submission" date="2020-08" db="EMBL/GenBank/DDBJ databases">
        <title>Genomic Encyclopedia of Type Strains, Phase III (KMG-III): the genomes of soil and plant-associated and newly described type strains.</title>
        <authorList>
            <person name="Whitman W."/>
        </authorList>
    </citation>
    <scope>NUCLEOTIDE SEQUENCE [LARGE SCALE GENOMIC DNA]</scope>
    <source>
        <strain evidence="1 4">CECT 3146</strain>
    </source>
</reference>
<dbReference type="RefSeq" id="WP_150510968.1">
    <property type="nucleotide sequence ID" value="NZ_BMSQ01000036.1"/>
</dbReference>
<sequence length="83" mass="8831">MRFQPNRQGINSLMKTPETGAEVRRIAERIASAAAGAEGDFRTDAALGARRWRAAVIGNYNWSKSGGAAGSRRDLLRGLGGGE</sequence>
<reference evidence="2 3" key="1">
    <citation type="submission" date="2017-09" db="EMBL/GenBank/DDBJ databases">
        <authorList>
            <person name="Lee N."/>
            <person name="Cho B.-K."/>
        </authorList>
    </citation>
    <scope>NUCLEOTIDE SEQUENCE [LARGE SCALE GENOMIC DNA]</scope>
    <source>
        <strain evidence="2 3">ATCC 27465</strain>
    </source>
</reference>
<name>A0A5P2X5Z0_STRST</name>
<evidence type="ECO:0000313" key="3">
    <source>
        <dbReference type="Proteomes" id="UP000326505"/>
    </source>
</evidence>
<organism evidence="2 3">
    <name type="scientific">Streptomyces spectabilis</name>
    <dbReference type="NCBI Taxonomy" id="68270"/>
    <lineage>
        <taxon>Bacteria</taxon>
        <taxon>Bacillati</taxon>
        <taxon>Actinomycetota</taxon>
        <taxon>Actinomycetes</taxon>
        <taxon>Kitasatosporales</taxon>
        <taxon>Streptomycetaceae</taxon>
        <taxon>Streptomyces</taxon>
    </lineage>
</organism>
<dbReference type="KEGG" id="sspb:CP982_14805"/>
<dbReference type="AlphaFoldDB" id="A0A5P2X5Z0"/>
<gene>
    <name evidence="2" type="ORF">CP982_14805</name>
    <name evidence="1" type="ORF">FHS40_002378</name>
</gene>
<dbReference type="Proteomes" id="UP000326505">
    <property type="component" value="Chromosome"/>
</dbReference>
<dbReference type="EMBL" id="CP023690">
    <property type="protein sequence ID" value="QEV59851.1"/>
    <property type="molecule type" value="Genomic_DNA"/>
</dbReference>
<evidence type="ECO:0000313" key="2">
    <source>
        <dbReference type="EMBL" id="QEV59851.1"/>
    </source>
</evidence>
<protein>
    <submittedName>
        <fullName evidence="2">Uncharacterized protein</fullName>
    </submittedName>
</protein>
<accession>A0A5P2X5Z0</accession>
<evidence type="ECO:0000313" key="1">
    <source>
        <dbReference type="EMBL" id="MBB5103325.1"/>
    </source>
</evidence>
<dbReference type="Proteomes" id="UP000549009">
    <property type="component" value="Unassembled WGS sequence"/>
</dbReference>
<dbReference type="EMBL" id="JACHJD010000003">
    <property type="protein sequence ID" value="MBB5103325.1"/>
    <property type="molecule type" value="Genomic_DNA"/>
</dbReference>
<evidence type="ECO:0000313" key="4">
    <source>
        <dbReference type="Proteomes" id="UP000549009"/>
    </source>
</evidence>